<accession>A0A642V4B6</accession>
<evidence type="ECO:0000256" key="8">
    <source>
        <dbReference type="SAM" id="MobiDB-lite"/>
    </source>
</evidence>
<dbReference type="PANTHER" id="PTHR43982:SF6">
    <property type="entry name" value="UBIQUITIN CARBOXYL-TERMINAL HYDROLASE 2-RELATED"/>
    <property type="match status" value="1"/>
</dbReference>
<feature type="domain" description="USP" evidence="9">
    <location>
        <begin position="583"/>
        <end position="1142"/>
    </location>
</feature>
<dbReference type="Gene3D" id="3.90.70.10">
    <property type="entry name" value="Cysteine proteinases"/>
    <property type="match status" value="2"/>
</dbReference>
<dbReference type="EC" id="3.4.19.12" evidence="2"/>
<dbReference type="SUPFAM" id="SSF54001">
    <property type="entry name" value="Cysteine proteinases"/>
    <property type="match status" value="1"/>
</dbReference>
<evidence type="ECO:0000256" key="1">
    <source>
        <dbReference type="ARBA" id="ARBA00000707"/>
    </source>
</evidence>
<dbReference type="EMBL" id="SWFS01000378">
    <property type="protein sequence ID" value="KAA8907498.1"/>
    <property type="molecule type" value="Genomic_DNA"/>
</dbReference>
<dbReference type="GO" id="GO:0070628">
    <property type="term" value="F:proteasome binding"/>
    <property type="evidence" value="ECO:0007669"/>
    <property type="project" value="TreeGrafter"/>
</dbReference>
<dbReference type="GO" id="GO:0004843">
    <property type="term" value="F:cysteine-type deubiquitinase activity"/>
    <property type="evidence" value="ECO:0007669"/>
    <property type="project" value="UniProtKB-EC"/>
</dbReference>
<dbReference type="InterPro" id="IPR044635">
    <property type="entry name" value="UBP14-like"/>
</dbReference>
<evidence type="ECO:0000313" key="10">
    <source>
        <dbReference type="EMBL" id="KAA8907498.1"/>
    </source>
</evidence>
<keyword evidence="6" id="KW-0788">Thiol protease</keyword>
<evidence type="ECO:0000256" key="2">
    <source>
        <dbReference type="ARBA" id="ARBA00012759"/>
    </source>
</evidence>
<name>A0A642V4B6_9ASCO</name>
<dbReference type="Pfam" id="PF13446">
    <property type="entry name" value="RPT"/>
    <property type="match status" value="4"/>
</dbReference>
<evidence type="ECO:0000256" key="4">
    <source>
        <dbReference type="ARBA" id="ARBA00022786"/>
    </source>
</evidence>
<evidence type="ECO:0000313" key="11">
    <source>
        <dbReference type="Proteomes" id="UP000761534"/>
    </source>
</evidence>
<comment type="catalytic activity">
    <reaction evidence="1">
        <text>Thiol-dependent hydrolysis of ester, thioester, amide, peptide and isopeptide bonds formed by the C-terminal Gly of ubiquitin (a 76-residue protein attached to proteins as an intracellular targeting signal).</text>
        <dbReference type="EC" id="3.4.19.12"/>
    </reaction>
</comment>
<dbReference type="InterPro" id="IPR025305">
    <property type="entry name" value="UCH_repeat_domain"/>
</dbReference>
<reference evidence="10" key="1">
    <citation type="journal article" date="2019" name="G3 (Bethesda)">
        <title>Genome Assemblies of Two Rare Opportunistic Yeast Pathogens: Diutina rugosa (syn. Candida rugosa) and Trichomonascus ciferrii (syn. Candida ciferrii).</title>
        <authorList>
            <person name="Mixao V."/>
            <person name="Saus E."/>
            <person name="Hansen A.P."/>
            <person name="Lass-Florl C."/>
            <person name="Gabaldon T."/>
        </authorList>
    </citation>
    <scope>NUCLEOTIDE SEQUENCE</scope>
    <source>
        <strain evidence="10">CBS 4856</strain>
    </source>
</reference>
<keyword evidence="4" id="KW-0833">Ubl conjugation pathway</keyword>
<feature type="compositionally biased region" description="Basic and acidic residues" evidence="8">
    <location>
        <begin position="744"/>
        <end position="762"/>
    </location>
</feature>
<dbReference type="OrthoDB" id="2420415at2759"/>
<dbReference type="InterPro" id="IPR038765">
    <property type="entry name" value="Papain-like_cys_pep_sf"/>
</dbReference>
<dbReference type="InterPro" id="IPR001394">
    <property type="entry name" value="Peptidase_C19_UCH"/>
</dbReference>
<keyword evidence="7" id="KW-0175">Coiled coil</keyword>
<dbReference type="GO" id="GO:0016579">
    <property type="term" value="P:protein deubiquitination"/>
    <property type="evidence" value="ECO:0007669"/>
    <property type="project" value="InterPro"/>
</dbReference>
<dbReference type="PROSITE" id="PS00972">
    <property type="entry name" value="USP_1"/>
    <property type="match status" value="1"/>
</dbReference>
<dbReference type="GO" id="GO:0043161">
    <property type="term" value="P:proteasome-mediated ubiquitin-dependent protein catabolic process"/>
    <property type="evidence" value="ECO:0007669"/>
    <property type="project" value="InterPro"/>
</dbReference>
<evidence type="ECO:0000259" key="9">
    <source>
        <dbReference type="PROSITE" id="PS50235"/>
    </source>
</evidence>
<feature type="region of interest" description="Disordered" evidence="8">
    <location>
        <begin position="736"/>
        <end position="814"/>
    </location>
</feature>
<dbReference type="VEuPathDB" id="FungiDB:TRICI_004974"/>
<dbReference type="Proteomes" id="UP000761534">
    <property type="component" value="Unassembled WGS sequence"/>
</dbReference>
<dbReference type="InterPro" id="IPR018200">
    <property type="entry name" value="USP_CS"/>
</dbReference>
<proteinExistence type="predicted"/>
<evidence type="ECO:0000256" key="6">
    <source>
        <dbReference type="ARBA" id="ARBA00022807"/>
    </source>
</evidence>
<evidence type="ECO:0000256" key="3">
    <source>
        <dbReference type="ARBA" id="ARBA00022670"/>
    </source>
</evidence>
<dbReference type="PROSITE" id="PS50235">
    <property type="entry name" value="USP_3"/>
    <property type="match status" value="1"/>
</dbReference>
<protein>
    <recommendedName>
        <fullName evidence="2">ubiquitinyl hydrolase 1</fullName>
        <ecNumber evidence="2">3.4.19.12</ecNumber>
    </recommendedName>
</protein>
<keyword evidence="3" id="KW-0645">Protease</keyword>
<feature type="coiled-coil region" evidence="7">
    <location>
        <begin position="1031"/>
        <end position="1072"/>
    </location>
</feature>
<dbReference type="AlphaFoldDB" id="A0A642V4B6"/>
<dbReference type="InterPro" id="IPR028889">
    <property type="entry name" value="USP"/>
</dbReference>
<evidence type="ECO:0000256" key="5">
    <source>
        <dbReference type="ARBA" id="ARBA00022801"/>
    </source>
</evidence>
<dbReference type="Pfam" id="PF00443">
    <property type="entry name" value="UCH"/>
    <property type="match status" value="1"/>
</dbReference>
<gene>
    <name evidence="10" type="ORF">TRICI_004974</name>
</gene>
<dbReference type="PANTHER" id="PTHR43982">
    <property type="entry name" value="UBIQUITIN CARBOXYL-TERMINAL HYDROLASE"/>
    <property type="match status" value="1"/>
</dbReference>
<organism evidence="10 11">
    <name type="scientific">Trichomonascus ciferrii</name>
    <dbReference type="NCBI Taxonomy" id="44093"/>
    <lineage>
        <taxon>Eukaryota</taxon>
        <taxon>Fungi</taxon>
        <taxon>Dikarya</taxon>
        <taxon>Ascomycota</taxon>
        <taxon>Saccharomycotina</taxon>
        <taxon>Dipodascomycetes</taxon>
        <taxon>Dipodascales</taxon>
        <taxon>Trichomonascaceae</taxon>
        <taxon>Trichomonascus</taxon>
        <taxon>Trichomonascus ciferrii complex</taxon>
    </lineage>
</organism>
<feature type="compositionally biased region" description="Basic and acidic residues" evidence="8">
    <location>
        <begin position="796"/>
        <end position="814"/>
    </location>
</feature>
<evidence type="ECO:0000256" key="7">
    <source>
        <dbReference type="SAM" id="Coils"/>
    </source>
</evidence>
<dbReference type="GO" id="GO:0061136">
    <property type="term" value="P:regulation of proteasomal protein catabolic process"/>
    <property type="evidence" value="ECO:0007669"/>
    <property type="project" value="TreeGrafter"/>
</dbReference>
<comment type="caution">
    <text evidence="10">The sequence shown here is derived from an EMBL/GenBank/DDBJ whole genome shotgun (WGS) entry which is preliminary data.</text>
</comment>
<dbReference type="CDD" id="cd02666">
    <property type="entry name" value="Peptidase_C19J"/>
    <property type="match status" value="1"/>
</dbReference>
<keyword evidence="5" id="KW-0378">Hydrolase</keyword>
<sequence>MNFNAEPFKPEAQQAGKTWARIVDDLLRLIPGTGYLGLAPLRAAASCSARSFNSIVYIDNPDLPIVEVLDHHTTKYHLIVANLRYHIELTVSSKNRHGMHDFHLLSSHVDSEKRREEYTFVSSVTSTSLNIAIRPPEFEDDDLKDFQESAIRERYERFKEQKPSASCPHAANCYSTLFKIIRQPLISLEPKEIMIGNPTLNININPDILTKVHFTREDDRGCFVPPHVYEDSEEATQTRRSMVRQLLEVAVLAQKVQEQTKQHIFPSTYQNAIPLLKNMMRCNAHPTANSVGAPMPPLSDPEYSHYVALGAAEYFSDELIMERFQLQSHNDPINTHYYMEALKHIAQTRNSEDLQIKVMELLSLGIVPLSDVNEAYEQFGIDTQSQNDLDEDLLIDSYRDAIKMDPTSKSKLSKSLKVIADTRKSEKLRQFLSMDSMDVNQAYAYLNSGSEADDETIKVSFDLKSTELGEDNDELAKVALLRIAENRKSFPLFHHYESLSFGTLPEFPLESAYQLIGVDRSMDVQSIITTFEIRMNDSPEQLLSLRQALRTIGQHLGSNAISKYLETGSTDDAEPEGGKIWPVGLNNIGNTCYLNSLLQYYFTLTPIRQAVLTYNESPDKEDITDTEALRNKKVGGRLVPAWEVKRSQECKYHLSTTSPDHFVIGYLSELFNELIYTNERWVSPKKDLAYLALVPPTDESELQILAEAKKEAPPPPVPPRPTNNASPMLIDLEDSEKEGSVANKENEPPKKDEASTEERELGGIDEDEDTDVQMTEGGSEPVVLEGQEPPATQTQEDEKKEEKQQEEPKKVTQEEQLKRIDSALFGRQQDVTECIENVLFQLEASFKPKGYEEDGDQVDIVKELFYGANKQTLESAEDGSNRREKTERFSSLLVDVAEGPRDLHDALDSYFGEDIVNLEGGKTRRSVTISKLPPVLQIQVQRVQFDRVNFRPFKSLALLKFDETMYMDRYLDTSDPEIISKRRQVWAWKVMLNDVNSQLERLTARQSNGMTIKDTLMATRDWLKSSNVPDLSVSAETLETIERQAEKLANETSELQEKRKDLESKIKNQFQDMKKYGYRIHSVFVHRGQATFGHYWIYINDHKNGIFRKYNDEYVTEVPYSEVFDESEENTATPYFLVYVREDLMDDYVEALVREPVV</sequence>
<keyword evidence="11" id="KW-1185">Reference proteome</keyword>